<evidence type="ECO:0000313" key="2">
    <source>
        <dbReference type="Proteomes" id="UP001165587"/>
    </source>
</evidence>
<name>A0AA41XKI6_9MICO</name>
<dbReference type="RefSeq" id="WP_259530443.1">
    <property type="nucleotide sequence ID" value="NZ_JANLCK010000011.1"/>
</dbReference>
<dbReference type="EMBL" id="JANLCK010000011">
    <property type="protein sequence ID" value="MCS5727451.1"/>
    <property type="molecule type" value="Genomic_DNA"/>
</dbReference>
<sequence length="80" mass="8687">MSDVDRLDRLPTIPGRRAYFRQSDVSYFISALGPEEWIVGLVITGETVAVLSPLPDGGFELAGPGIDLSGESWLLLLARL</sequence>
<dbReference type="Proteomes" id="UP001165587">
    <property type="component" value="Unassembled WGS sequence"/>
</dbReference>
<reference evidence="1" key="1">
    <citation type="submission" date="2022-08" db="EMBL/GenBank/DDBJ databases">
        <authorList>
            <person name="Deng Y."/>
            <person name="Han X.-F."/>
            <person name="Zhang Y.-Q."/>
        </authorList>
    </citation>
    <scope>NUCLEOTIDE SEQUENCE</scope>
    <source>
        <strain evidence="1">CPCC 203407</strain>
    </source>
</reference>
<dbReference type="AlphaFoldDB" id="A0AA41XKI6"/>
<comment type="caution">
    <text evidence="1">The sequence shown here is derived from an EMBL/GenBank/DDBJ whole genome shotgun (WGS) entry which is preliminary data.</text>
</comment>
<keyword evidence="2" id="KW-1185">Reference proteome</keyword>
<evidence type="ECO:0000313" key="1">
    <source>
        <dbReference type="EMBL" id="MCS5727451.1"/>
    </source>
</evidence>
<accession>A0AA41XKI6</accession>
<protein>
    <submittedName>
        <fullName evidence="1">Uncharacterized protein</fullName>
    </submittedName>
</protein>
<gene>
    <name evidence="1" type="ORF">N1028_16265</name>
</gene>
<organism evidence="1 2">
    <name type="scientific">Herbiconiux oxytropis</name>
    <dbReference type="NCBI Taxonomy" id="2970915"/>
    <lineage>
        <taxon>Bacteria</taxon>
        <taxon>Bacillati</taxon>
        <taxon>Actinomycetota</taxon>
        <taxon>Actinomycetes</taxon>
        <taxon>Micrococcales</taxon>
        <taxon>Microbacteriaceae</taxon>
        <taxon>Herbiconiux</taxon>
    </lineage>
</organism>
<proteinExistence type="predicted"/>